<evidence type="ECO:0000313" key="2">
    <source>
        <dbReference type="EMBL" id="MFC5000887.1"/>
    </source>
</evidence>
<evidence type="ECO:0000313" key="3">
    <source>
        <dbReference type="Proteomes" id="UP001595912"/>
    </source>
</evidence>
<comment type="caution">
    <text evidence="2">The sequence shown here is derived from an EMBL/GenBank/DDBJ whole genome shotgun (WGS) entry which is preliminary data.</text>
</comment>
<proteinExistence type="predicted"/>
<reference evidence="3" key="1">
    <citation type="journal article" date="2019" name="Int. J. Syst. Evol. Microbiol.">
        <title>The Global Catalogue of Microorganisms (GCM) 10K type strain sequencing project: providing services to taxonomists for standard genome sequencing and annotation.</title>
        <authorList>
            <consortium name="The Broad Institute Genomics Platform"/>
            <consortium name="The Broad Institute Genome Sequencing Center for Infectious Disease"/>
            <person name="Wu L."/>
            <person name="Ma J."/>
        </authorList>
    </citation>
    <scope>NUCLEOTIDE SEQUENCE [LARGE SCALE GENOMIC DNA]</scope>
    <source>
        <strain evidence="3">CGMCC 4.7152</strain>
    </source>
</reference>
<dbReference type="EMBL" id="JBHSIU010000028">
    <property type="protein sequence ID" value="MFC5000887.1"/>
    <property type="molecule type" value="Genomic_DNA"/>
</dbReference>
<sequence>MVGLHLRARSTSPTSTHFTLTVRRLGAVDLGAGSRWRVSGGQLAAVRDGLRLAVDAPGGLPDGAWIQPVDAPYPLPVLAAGASQALPRIGTAGALVDLEYANRVATQAGTAERSEVWLNASAPADVLTLLARQGLIVTDDVSVERRGRPGDGVGGVAADGLGPAGLRRGPAGVAAAALARRGGGAVDVAGERRPAARRRAAGRWQPSCHDTPPERPTTFE</sequence>
<dbReference type="Proteomes" id="UP001595912">
    <property type="component" value="Unassembled WGS sequence"/>
</dbReference>
<evidence type="ECO:0000256" key="1">
    <source>
        <dbReference type="SAM" id="MobiDB-lite"/>
    </source>
</evidence>
<keyword evidence="3" id="KW-1185">Reference proteome</keyword>
<protein>
    <submittedName>
        <fullName evidence="2">Uncharacterized protein</fullName>
    </submittedName>
</protein>
<gene>
    <name evidence="2" type="ORF">ACFPIJ_23985</name>
</gene>
<feature type="region of interest" description="Disordered" evidence="1">
    <location>
        <begin position="189"/>
        <end position="220"/>
    </location>
</feature>
<accession>A0ABV9W0V2</accession>
<organism evidence="2 3">
    <name type="scientific">Dactylosporangium cerinum</name>
    <dbReference type="NCBI Taxonomy" id="1434730"/>
    <lineage>
        <taxon>Bacteria</taxon>
        <taxon>Bacillati</taxon>
        <taxon>Actinomycetota</taxon>
        <taxon>Actinomycetes</taxon>
        <taxon>Micromonosporales</taxon>
        <taxon>Micromonosporaceae</taxon>
        <taxon>Dactylosporangium</taxon>
    </lineage>
</organism>
<dbReference type="RefSeq" id="WP_380117416.1">
    <property type="nucleotide sequence ID" value="NZ_JBHSIU010000028.1"/>
</dbReference>
<name>A0ABV9W0V2_9ACTN</name>